<organism evidence="1 2">
    <name type="scientific">Citrullus colocynthis</name>
    <name type="common">colocynth</name>
    <dbReference type="NCBI Taxonomy" id="252529"/>
    <lineage>
        <taxon>Eukaryota</taxon>
        <taxon>Viridiplantae</taxon>
        <taxon>Streptophyta</taxon>
        <taxon>Embryophyta</taxon>
        <taxon>Tracheophyta</taxon>
        <taxon>Spermatophyta</taxon>
        <taxon>Magnoliopsida</taxon>
        <taxon>eudicotyledons</taxon>
        <taxon>Gunneridae</taxon>
        <taxon>Pentapetalae</taxon>
        <taxon>rosids</taxon>
        <taxon>fabids</taxon>
        <taxon>Cucurbitales</taxon>
        <taxon>Cucurbitaceae</taxon>
        <taxon>Benincaseae</taxon>
        <taxon>Citrullus</taxon>
    </lineage>
</organism>
<name>A0ABP0YK47_9ROSI</name>
<evidence type="ECO:0000313" key="1">
    <source>
        <dbReference type="EMBL" id="CAK9320867.1"/>
    </source>
</evidence>
<reference evidence="1 2" key="1">
    <citation type="submission" date="2024-03" db="EMBL/GenBank/DDBJ databases">
        <authorList>
            <person name="Gkanogiannis A."/>
            <person name="Becerra Lopez-Lavalle L."/>
        </authorList>
    </citation>
    <scope>NUCLEOTIDE SEQUENCE [LARGE SCALE GENOMIC DNA]</scope>
</reference>
<keyword evidence="2" id="KW-1185">Reference proteome</keyword>
<accession>A0ABP0YK47</accession>
<protein>
    <submittedName>
        <fullName evidence="1">Uncharacterized protein</fullName>
    </submittedName>
</protein>
<evidence type="ECO:0000313" key="2">
    <source>
        <dbReference type="Proteomes" id="UP001642487"/>
    </source>
</evidence>
<dbReference type="Proteomes" id="UP001642487">
    <property type="component" value="Chromosome 4"/>
</dbReference>
<sequence>MESRVGAYDNSQHTAVTLAVKLTRVSLRIRRTRSRPSFRLCATSRGRGMHTCRRVAMHTCLKSEGIFHWIRG</sequence>
<gene>
    <name evidence="1" type="ORF">CITCOLO1_LOCUS12923</name>
</gene>
<dbReference type="EMBL" id="OZ021738">
    <property type="protein sequence ID" value="CAK9320867.1"/>
    <property type="molecule type" value="Genomic_DNA"/>
</dbReference>
<proteinExistence type="predicted"/>